<dbReference type="NCBIfam" id="NF006516">
    <property type="entry name" value="PRK08963.1"/>
    <property type="match status" value="1"/>
</dbReference>
<dbReference type="Pfam" id="PF00108">
    <property type="entry name" value="Thiolase_N"/>
    <property type="match status" value="1"/>
</dbReference>
<dbReference type="InterPro" id="IPR002155">
    <property type="entry name" value="Thiolase"/>
</dbReference>
<dbReference type="Proteomes" id="UP001259982">
    <property type="component" value="Unassembled WGS sequence"/>
</dbReference>
<dbReference type="PROSITE" id="PS00099">
    <property type="entry name" value="THIOLASE_3"/>
    <property type="match status" value="1"/>
</dbReference>
<sequence>MAQSKSSATSTLTGVGGRVAIVDALRTPFARIATHFREHNVVDLGAMAVAELAARNNLSATDIDQIIFGQTIMASGTQFIGREVALACGMPDVDAYSVTRACATSFQTTANATESILLGRADVVVAGGADSTSDAPIPVSKKLAAALRDANFAKTMSQRVKILSRLRPKDLLPTAPAITEFSTGLLMGESAEQMAKSWNVSRAEQDDIAHASHSNAARAWAEGRMDDFVISAFLDDGKGGTRPLREDNLVRGNSQREGYDKLRPVFDKKLGTVTAANASPLTDGGAAMVLMSEERAKALGHQPLAYIRGYSFAAKTPETDLLMGPVLATPAALEQAGVTLKDLDLVDMHEAFAAQIACNLRGLASRDYIRKWTGRDKAVGEVDTSKLNVNGGSIAYGHPFGATGARVIGQTAHELKRRGGGLALTTACAAGGIGAAMVIESA</sequence>
<evidence type="ECO:0000259" key="5">
    <source>
        <dbReference type="Pfam" id="PF00108"/>
    </source>
</evidence>
<dbReference type="NCBIfam" id="TIGR01930">
    <property type="entry name" value="AcCoA-C-Actrans"/>
    <property type="match status" value="1"/>
</dbReference>
<dbReference type="InterPro" id="IPR020610">
    <property type="entry name" value="Thiolase_AS"/>
</dbReference>
<dbReference type="PROSITE" id="PS00737">
    <property type="entry name" value="THIOLASE_2"/>
    <property type="match status" value="1"/>
</dbReference>
<dbReference type="PANTHER" id="PTHR18919:SF107">
    <property type="entry name" value="ACETYL-COA ACETYLTRANSFERASE, CYTOSOLIC"/>
    <property type="match status" value="1"/>
</dbReference>
<dbReference type="SUPFAM" id="SSF53901">
    <property type="entry name" value="Thiolase-like"/>
    <property type="match status" value="2"/>
</dbReference>
<comment type="caution">
    <text evidence="7">The sequence shown here is derived from an EMBL/GenBank/DDBJ whole genome shotgun (WGS) entry which is preliminary data.</text>
</comment>
<accession>A0ABU3B6I6</accession>
<evidence type="ECO:0000313" key="7">
    <source>
        <dbReference type="EMBL" id="MDT0618056.1"/>
    </source>
</evidence>
<reference evidence="7 8" key="1">
    <citation type="submission" date="2023-09" db="EMBL/GenBank/DDBJ databases">
        <authorList>
            <person name="Rey-Velasco X."/>
        </authorList>
    </citation>
    <scope>NUCLEOTIDE SEQUENCE [LARGE SCALE GENOMIC DNA]</scope>
    <source>
        <strain evidence="7 8">P385</strain>
    </source>
</reference>
<evidence type="ECO:0000256" key="4">
    <source>
        <dbReference type="RuleBase" id="RU003557"/>
    </source>
</evidence>
<dbReference type="InterPro" id="IPR020617">
    <property type="entry name" value="Thiolase_C"/>
</dbReference>
<dbReference type="CDD" id="cd00751">
    <property type="entry name" value="thiolase"/>
    <property type="match status" value="1"/>
</dbReference>
<dbReference type="InterPro" id="IPR016039">
    <property type="entry name" value="Thiolase-like"/>
</dbReference>
<dbReference type="InterPro" id="IPR020613">
    <property type="entry name" value="Thiolase_CS"/>
</dbReference>
<evidence type="ECO:0000256" key="3">
    <source>
        <dbReference type="ARBA" id="ARBA00023315"/>
    </source>
</evidence>
<evidence type="ECO:0000259" key="6">
    <source>
        <dbReference type="Pfam" id="PF02803"/>
    </source>
</evidence>
<feature type="domain" description="Thiolase C-terminal" evidence="6">
    <location>
        <begin position="302"/>
        <end position="440"/>
    </location>
</feature>
<dbReference type="InterPro" id="IPR020616">
    <property type="entry name" value="Thiolase_N"/>
</dbReference>
<evidence type="ECO:0000256" key="1">
    <source>
        <dbReference type="ARBA" id="ARBA00010982"/>
    </source>
</evidence>
<evidence type="ECO:0000256" key="2">
    <source>
        <dbReference type="ARBA" id="ARBA00022679"/>
    </source>
</evidence>
<dbReference type="PIRSF" id="PIRSF000429">
    <property type="entry name" value="Ac-CoA_Ac_transf"/>
    <property type="match status" value="1"/>
</dbReference>
<evidence type="ECO:0000313" key="8">
    <source>
        <dbReference type="Proteomes" id="UP001259982"/>
    </source>
</evidence>
<dbReference type="Gene3D" id="3.40.47.10">
    <property type="match status" value="1"/>
</dbReference>
<comment type="similarity">
    <text evidence="1 4">Belongs to the thiolase-like superfamily. Thiolase family.</text>
</comment>
<gene>
    <name evidence="7" type="primary">fadI</name>
    <name evidence="7" type="ORF">RM531_06190</name>
</gene>
<feature type="domain" description="Thiolase N-terminal" evidence="5">
    <location>
        <begin position="19"/>
        <end position="294"/>
    </location>
</feature>
<dbReference type="EMBL" id="JAVRHY010000004">
    <property type="protein sequence ID" value="MDT0618056.1"/>
    <property type="molecule type" value="Genomic_DNA"/>
</dbReference>
<dbReference type="EC" id="2.3.1.16" evidence="7"/>
<dbReference type="RefSeq" id="WP_311658079.1">
    <property type="nucleotide sequence ID" value="NZ_JAVRHY010000004.1"/>
</dbReference>
<dbReference type="Pfam" id="PF02803">
    <property type="entry name" value="Thiolase_C"/>
    <property type="match status" value="1"/>
</dbReference>
<protein>
    <submittedName>
        <fullName evidence="7">Acetyl-CoA C-acyltransferase FadI</fullName>
        <ecNumber evidence="7">2.3.1.16</ecNumber>
    </submittedName>
</protein>
<dbReference type="PANTHER" id="PTHR18919">
    <property type="entry name" value="ACETYL-COA C-ACYLTRANSFERASE"/>
    <property type="match status" value="1"/>
</dbReference>
<name>A0ABU3B6I6_9GAMM</name>
<keyword evidence="2 4" id="KW-0808">Transferase</keyword>
<keyword evidence="8" id="KW-1185">Reference proteome</keyword>
<organism evidence="7 8">
    <name type="scientific">Spectribacter acetivorans</name>
    <dbReference type="NCBI Taxonomy" id="3075603"/>
    <lineage>
        <taxon>Bacteria</taxon>
        <taxon>Pseudomonadati</taxon>
        <taxon>Pseudomonadota</taxon>
        <taxon>Gammaproteobacteria</taxon>
        <taxon>Salinisphaerales</taxon>
        <taxon>Salinisphaeraceae</taxon>
        <taxon>Spectribacter</taxon>
    </lineage>
</organism>
<dbReference type="GO" id="GO:0003988">
    <property type="term" value="F:acetyl-CoA C-acyltransferase activity"/>
    <property type="evidence" value="ECO:0007669"/>
    <property type="project" value="UniProtKB-EC"/>
</dbReference>
<keyword evidence="3 4" id="KW-0012">Acyltransferase</keyword>
<proteinExistence type="inferred from homology"/>